<evidence type="ECO:0000256" key="1">
    <source>
        <dbReference type="ARBA" id="ARBA00022614"/>
    </source>
</evidence>
<dbReference type="InterPro" id="IPR050216">
    <property type="entry name" value="LRR_domain-containing"/>
</dbReference>
<dbReference type="SMART" id="SM00364">
    <property type="entry name" value="LRR_BAC"/>
    <property type="match status" value="7"/>
</dbReference>
<feature type="compositionally biased region" description="Low complexity" evidence="4">
    <location>
        <begin position="91"/>
        <end position="100"/>
    </location>
</feature>
<accession>A0ABQ6M976</accession>
<dbReference type="EMBL" id="BRYB01000064">
    <property type="protein sequence ID" value="GMI21916.1"/>
    <property type="molecule type" value="Genomic_DNA"/>
</dbReference>
<dbReference type="SMART" id="SM00369">
    <property type="entry name" value="LRR_TYP"/>
    <property type="match status" value="10"/>
</dbReference>
<evidence type="ECO:0000313" key="6">
    <source>
        <dbReference type="EMBL" id="GMI21916.1"/>
    </source>
</evidence>
<dbReference type="Gene3D" id="2.20.70.10">
    <property type="match status" value="1"/>
</dbReference>
<dbReference type="Pfam" id="PF23598">
    <property type="entry name" value="LRR_14"/>
    <property type="match status" value="1"/>
</dbReference>
<gene>
    <name evidence="6" type="ORF">TeGR_g14622</name>
</gene>
<comment type="caution">
    <text evidence="6">The sequence shown here is derived from an EMBL/GenBank/DDBJ whole genome shotgun (WGS) entry which is preliminary data.</text>
</comment>
<keyword evidence="7" id="KW-1185">Reference proteome</keyword>
<protein>
    <recommendedName>
        <fullName evidence="5">WW domain-containing protein</fullName>
    </recommendedName>
</protein>
<keyword evidence="3" id="KW-0175">Coiled coil</keyword>
<dbReference type="InterPro" id="IPR003591">
    <property type="entry name" value="Leu-rich_rpt_typical-subtyp"/>
</dbReference>
<dbReference type="PROSITE" id="PS50020">
    <property type="entry name" value="WW_DOMAIN_2"/>
    <property type="match status" value="1"/>
</dbReference>
<feature type="compositionally biased region" description="Basic residues" evidence="4">
    <location>
        <begin position="101"/>
        <end position="115"/>
    </location>
</feature>
<proteinExistence type="predicted"/>
<evidence type="ECO:0000313" key="7">
    <source>
        <dbReference type="Proteomes" id="UP001165060"/>
    </source>
</evidence>
<dbReference type="PANTHER" id="PTHR48051">
    <property type="match status" value="1"/>
</dbReference>
<dbReference type="Pfam" id="PF13855">
    <property type="entry name" value="LRR_8"/>
    <property type="match status" value="1"/>
</dbReference>
<dbReference type="PANTHER" id="PTHR48051:SF1">
    <property type="entry name" value="RAS SUPPRESSOR PROTEIN 1"/>
    <property type="match status" value="1"/>
</dbReference>
<reference evidence="6 7" key="1">
    <citation type="journal article" date="2023" name="Commun. Biol.">
        <title>Genome analysis of Parmales, the sister group of diatoms, reveals the evolutionary specialization of diatoms from phago-mixotrophs to photoautotrophs.</title>
        <authorList>
            <person name="Ban H."/>
            <person name="Sato S."/>
            <person name="Yoshikawa S."/>
            <person name="Yamada K."/>
            <person name="Nakamura Y."/>
            <person name="Ichinomiya M."/>
            <person name="Sato N."/>
            <person name="Blanc-Mathieu R."/>
            <person name="Endo H."/>
            <person name="Kuwata A."/>
            <person name="Ogata H."/>
        </authorList>
    </citation>
    <scope>NUCLEOTIDE SEQUENCE [LARGE SCALE GENOMIC DNA]</scope>
</reference>
<dbReference type="Proteomes" id="UP001165060">
    <property type="component" value="Unassembled WGS sequence"/>
</dbReference>
<feature type="compositionally biased region" description="Polar residues" evidence="4">
    <location>
        <begin position="62"/>
        <end position="79"/>
    </location>
</feature>
<dbReference type="PROSITE" id="PS51450">
    <property type="entry name" value="LRR"/>
    <property type="match status" value="1"/>
</dbReference>
<feature type="region of interest" description="Disordered" evidence="4">
    <location>
        <begin position="1"/>
        <end position="119"/>
    </location>
</feature>
<name>A0ABQ6M976_9STRA</name>
<keyword evidence="1" id="KW-0433">Leucine-rich repeat</keyword>
<dbReference type="InterPro" id="IPR032675">
    <property type="entry name" value="LRR_dom_sf"/>
</dbReference>
<dbReference type="InterPro" id="IPR055414">
    <property type="entry name" value="LRR_R13L4/SHOC2-like"/>
</dbReference>
<feature type="compositionally biased region" description="Pro residues" evidence="4">
    <location>
        <begin position="1"/>
        <end position="23"/>
    </location>
</feature>
<feature type="region of interest" description="Disordered" evidence="4">
    <location>
        <begin position="1427"/>
        <end position="1474"/>
    </location>
</feature>
<evidence type="ECO:0000256" key="2">
    <source>
        <dbReference type="ARBA" id="ARBA00022737"/>
    </source>
</evidence>
<feature type="coiled-coil region" evidence="3">
    <location>
        <begin position="1335"/>
        <end position="1362"/>
    </location>
</feature>
<sequence length="1536" mass="174137">MPPGTSSPPSQPPAPSLKVPPPIDTSGGPASAPPDPDGEDDLLSNSAPLPPKSPKRAALRKQPQTSSPDHNPMSPTFSPSPGKRTDKINVAAGLSASKGSKGSHTKKKQQLHHLHPPSFPRIDFARLTQEHGGFKKARQALRHRVEDHQHVDIKKREGEFADGHLGALFDETVRLSGVSGPQPVNTPFEKMEEVMAHAERVKAGQADEESDDVLIAVRRGWMTGQVLMPQKNLSELPSYLANTLQLQLAPPSKITLARNQLTALLSSKVPHLSCRSFSYTTELDLGANEIVALPECFGLLENLERLNLERNRLNCLPDSFLTLGKIKVLKLNKNSFKELPKFIGKLLTLEHLDVANNVVNILPSTLPKLKHLKYLDVSGNGLAHLGIQPIMEEYEDRLKQMKNKALLKVRSEQGVWDTVVDPKTGHTCYYNRLTETASNTKPIAVELGKETDSLGSMPVRLDRAIDQKVEPNEYIEKKKLLAVAGTPEWDLAMDTSSGQIYYKNNVSEQIVWELPESMDSIGGCVSIKHFKANQNLIRSLPPSVCRMTKMEVLEVKNNYLGKLPDDIGKLTKLKTMKLTQNEITMMPDSMEYCTSLVELQLTSNYIDRFPDFINKCANIKRLMLGNNFLKILPYTLGFLTSLTDLQLFNNPLMDPPYDVVMEGLEQTLYFCRQKYWARVNGPPPVVRIHATGIGDECLELEPEFRDRLQKMIRDSEASSSLELQLLNLKRIPETVYNLEGLKNVDLSRNDFSGEPLMWGGYYDPEEEEPNENLTSATSLVLKSCRIREIDVSIQLMRNVVDMNLEDNKIQHLPPQICRLRRVQFLNLSKNRLYELPEDVGNMTDLRELNLDINRLEMFPSSIGQLRHLETLSCNRNWLYELPIEISELKSLTELILDGNFIAQLPEGIGDLKLTTLKLAHNRLEYLEDDCLRPNLINSLAVFWVSSNNLIELPHSFVDMKCLDDMKIEYNPMRSPPMELVQEGMQTVMQYCRIRASRVNELAELLEEVGFGTDVNNYTPEAKDVLTGETGFLTPDDLREFDAAVNAFCNGKYYLYPAPAIEMRDKVDDLRFERETVFYHMIMEALLRVMHDEVKIRNNPETKVLTRFSSNVLRDDLVRPWGRDREKVNCFAISIDNLLKGTAKNYFVPEDRSSMYDIVKESLPDTIFEYSDDVLRDAMKNFKSPYGEVAFWDEKVPYDVCECVDPDTGEEKKHLPCVVRSVVICKTIYTAAEAKRRGEEETALEGHFAKVEENIQKWLEKIAGVKALSAEVLSRTKGYKSALELSKKKIHEIEVKDLVHSKDQQKNAVQRKKDFEDGKAKAFHKIDTPEEAVTVVQKADQHVKDVEEQLEKEKENFDKLKKLTKLSRYDKEELCANDLRTKYCAEAYQLTYKYGREVAKQRDYRRPWDGPDGANFEAYQNEGRDEGNQLMRTAGQGGALPGAEGDNSDSDEEGGGGARRRGRNEEEDEGEKANIGLDRLLKQSAFDWSNTADMTQYENAPYKKYKNAFGNRMKRMTQNIGKQMTRMASNVFEAAGM</sequence>
<organism evidence="6 7">
    <name type="scientific">Tetraparma gracilis</name>
    <dbReference type="NCBI Taxonomy" id="2962635"/>
    <lineage>
        <taxon>Eukaryota</taxon>
        <taxon>Sar</taxon>
        <taxon>Stramenopiles</taxon>
        <taxon>Ochrophyta</taxon>
        <taxon>Bolidophyceae</taxon>
        <taxon>Parmales</taxon>
        <taxon>Triparmaceae</taxon>
        <taxon>Tetraparma</taxon>
    </lineage>
</organism>
<feature type="domain" description="WW" evidence="5">
    <location>
        <begin position="487"/>
        <end position="517"/>
    </location>
</feature>
<dbReference type="SUPFAM" id="SSF52058">
    <property type="entry name" value="L domain-like"/>
    <property type="match status" value="2"/>
</dbReference>
<dbReference type="Gene3D" id="3.80.10.10">
    <property type="entry name" value="Ribonuclease Inhibitor"/>
    <property type="match status" value="3"/>
</dbReference>
<keyword evidence="2" id="KW-0677">Repeat</keyword>
<evidence type="ECO:0000256" key="4">
    <source>
        <dbReference type="SAM" id="MobiDB-lite"/>
    </source>
</evidence>
<dbReference type="InterPro" id="IPR001202">
    <property type="entry name" value="WW_dom"/>
</dbReference>
<evidence type="ECO:0000259" key="5">
    <source>
        <dbReference type="PROSITE" id="PS50020"/>
    </source>
</evidence>
<evidence type="ECO:0000256" key="3">
    <source>
        <dbReference type="SAM" id="Coils"/>
    </source>
</evidence>
<dbReference type="InterPro" id="IPR001611">
    <property type="entry name" value="Leu-rich_rpt"/>
</dbReference>